<gene>
    <name evidence="1" type="ORF">PC118_g15640</name>
    <name evidence="2" type="ORF">PC129_g23540</name>
</gene>
<comment type="caution">
    <text evidence="2">The sequence shown here is derived from an EMBL/GenBank/DDBJ whole genome shotgun (WGS) entry which is preliminary data.</text>
</comment>
<accession>A0A8T1K4T6</accession>
<evidence type="ECO:0000313" key="1">
    <source>
        <dbReference type="EMBL" id="KAG2972529.1"/>
    </source>
</evidence>
<sequence length="120" mass="12879">MGDHAAFVGRGGSGAGLPTITCKCKRPRCPVDGCGKCSRCGSDCDGVSVAVKHGLFAHSRSWSSSWSTSRQVIGRWMGKSQAQSSCVVAVGTLGDEERLPQHEWHSMEFKTKNYLVVAFS</sequence>
<proteinExistence type="predicted"/>
<protein>
    <submittedName>
        <fullName evidence="2">Uncharacterized protein</fullName>
    </submittedName>
</protein>
<evidence type="ECO:0000313" key="3">
    <source>
        <dbReference type="Proteomes" id="UP000760860"/>
    </source>
</evidence>
<dbReference type="AlphaFoldDB" id="A0A8T1K4T6"/>
<evidence type="ECO:0000313" key="2">
    <source>
        <dbReference type="EMBL" id="KAG3201400.1"/>
    </source>
</evidence>
<dbReference type="EMBL" id="RCMV01002746">
    <property type="protein sequence ID" value="KAG3201400.1"/>
    <property type="molecule type" value="Genomic_DNA"/>
</dbReference>
<dbReference type="EMBL" id="RCML01000615">
    <property type="protein sequence ID" value="KAG2972529.1"/>
    <property type="molecule type" value="Genomic_DNA"/>
</dbReference>
<dbReference type="Proteomes" id="UP000697107">
    <property type="component" value="Unassembled WGS sequence"/>
</dbReference>
<organism evidence="2 3">
    <name type="scientific">Phytophthora cactorum</name>
    <dbReference type="NCBI Taxonomy" id="29920"/>
    <lineage>
        <taxon>Eukaryota</taxon>
        <taxon>Sar</taxon>
        <taxon>Stramenopiles</taxon>
        <taxon>Oomycota</taxon>
        <taxon>Peronosporomycetes</taxon>
        <taxon>Peronosporales</taxon>
        <taxon>Peronosporaceae</taxon>
        <taxon>Phytophthora</taxon>
    </lineage>
</organism>
<reference evidence="2" key="1">
    <citation type="submission" date="2018-05" db="EMBL/GenBank/DDBJ databases">
        <title>Effector identification in a new, highly contiguous assembly of the strawberry crown rot pathogen Phytophthora cactorum.</title>
        <authorList>
            <person name="Armitage A.D."/>
            <person name="Nellist C.F."/>
            <person name="Bates H."/>
            <person name="Vickerstaff R.J."/>
            <person name="Harrison R.J."/>
        </authorList>
    </citation>
    <scope>NUCLEOTIDE SEQUENCE</scope>
    <source>
        <strain evidence="1">P415</strain>
        <strain evidence="2">P421</strain>
    </source>
</reference>
<dbReference type="Proteomes" id="UP000760860">
    <property type="component" value="Unassembled WGS sequence"/>
</dbReference>
<name>A0A8T1K4T6_9STRA</name>